<evidence type="ECO:0000256" key="3">
    <source>
        <dbReference type="ARBA" id="ARBA00022448"/>
    </source>
</evidence>
<evidence type="ECO:0000313" key="9">
    <source>
        <dbReference type="EMBL" id="KAL3317493.1"/>
    </source>
</evidence>
<keyword evidence="10" id="KW-1185">Reference proteome</keyword>
<accession>A0ABD2QD75</accession>
<evidence type="ECO:0000256" key="6">
    <source>
        <dbReference type="ARBA" id="ARBA00023054"/>
    </source>
</evidence>
<comment type="subcellular location">
    <subcellularLocation>
        <location evidence="1">Endosome</location>
    </subcellularLocation>
</comment>
<dbReference type="InterPro" id="IPR017916">
    <property type="entry name" value="SB_dom"/>
</dbReference>
<protein>
    <recommendedName>
        <fullName evidence="8">UEV domain-containing protein</fullName>
    </recommendedName>
</protein>
<dbReference type="Gene3D" id="6.10.140.820">
    <property type="match status" value="1"/>
</dbReference>
<reference evidence="9 10" key="1">
    <citation type="submission" date="2024-11" db="EMBL/GenBank/DDBJ databases">
        <title>Adaptive evolution of stress response genes in parasites aligns with host niche diversity.</title>
        <authorList>
            <person name="Hahn C."/>
            <person name="Resl P."/>
        </authorList>
    </citation>
    <scope>NUCLEOTIDE SEQUENCE [LARGE SCALE GENOMIC DNA]</scope>
    <source>
        <strain evidence="9">EGGRZ-B1_66</strain>
        <tissue evidence="9">Body</tissue>
    </source>
</reference>
<comment type="caution">
    <text evidence="9">The sequence shown here is derived from an EMBL/GenBank/DDBJ whole genome shotgun (WGS) entry which is preliminary data.</text>
</comment>
<comment type="similarity">
    <text evidence="2">Belongs to the ubiquitin-conjugating enzyme family. UEV subfamily.</text>
</comment>
<evidence type="ECO:0000313" key="10">
    <source>
        <dbReference type="Proteomes" id="UP001626550"/>
    </source>
</evidence>
<dbReference type="SUPFAM" id="SSF140111">
    <property type="entry name" value="Endosomal sorting complex assembly domain"/>
    <property type="match status" value="1"/>
</dbReference>
<proteinExistence type="inferred from homology"/>
<sequence>MEEHTFNDGTCENLLCLDGTIPVIYRQTTYNIPINIYVLKGFPYTAPMVYVRPTFNMSIKTNRYVDDNGKIKLPYLDSWKHPDSDLIGLIRVLIDVFGEQPPVYSRPQNQPAMPSFPAAGMMRKFSLTYDHLPFEIKAPLPNMGMPGPQPSSVGSFWTSGGQSYNMMPGPGYPPPPLPPSYAPVQSGWNKPNIPAPYPTTIMNSVPTNNSITKPSNNTGMIDAEFLEISERSALADKVRRVHHEYHSQYQSELQSLIATQHDLQKGTARIAQIISDIDSEHRNLERAEQQLSNKNKELEEVLQKLEETKDEAVNIDEIVTPSAPLFRQLLASFAEEQAIDDALYSLGQALGKNVIDLDTFLKRSFASAICIARDCEEMPSEGIPAGELSAN</sequence>
<dbReference type="Pfam" id="PF05743">
    <property type="entry name" value="UEV"/>
    <property type="match status" value="1"/>
</dbReference>
<evidence type="ECO:0000256" key="4">
    <source>
        <dbReference type="ARBA" id="ARBA00022753"/>
    </source>
</evidence>
<evidence type="ECO:0000256" key="2">
    <source>
        <dbReference type="ARBA" id="ARBA00009594"/>
    </source>
</evidence>
<dbReference type="PANTHER" id="PTHR23306">
    <property type="entry name" value="TUMOR SUSCEPTIBILITY GENE 101 PROTEIN-RELATED"/>
    <property type="match status" value="1"/>
</dbReference>
<dbReference type="InterPro" id="IPR037202">
    <property type="entry name" value="ESCRT_assembly_dom"/>
</dbReference>
<keyword evidence="5" id="KW-0653">Protein transport</keyword>
<dbReference type="PANTHER" id="PTHR23306:SF3">
    <property type="entry name" value="TUMOR SUPPRESSOR PROTEIN 101"/>
    <property type="match status" value="1"/>
</dbReference>
<dbReference type="Proteomes" id="UP001626550">
    <property type="component" value="Unassembled WGS sequence"/>
</dbReference>
<feature type="domain" description="UEV" evidence="8">
    <location>
        <begin position="1"/>
        <end position="107"/>
    </location>
</feature>
<gene>
    <name evidence="9" type="ORF">Ciccas_003858</name>
</gene>
<evidence type="ECO:0000256" key="5">
    <source>
        <dbReference type="ARBA" id="ARBA00022927"/>
    </source>
</evidence>
<dbReference type="PROSITE" id="PS51322">
    <property type="entry name" value="UEV"/>
    <property type="match status" value="1"/>
</dbReference>
<keyword evidence="6 7" id="KW-0175">Coiled coil</keyword>
<dbReference type="CDD" id="cd11685">
    <property type="entry name" value="UEV_TSG101-like"/>
    <property type="match status" value="1"/>
</dbReference>
<dbReference type="SUPFAM" id="SSF54495">
    <property type="entry name" value="UBC-like"/>
    <property type="match status" value="1"/>
</dbReference>
<dbReference type="GO" id="GO:0005768">
    <property type="term" value="C:endosome"/>
    <property type="evidence" value="ECO:0007669"/>
    <property type="project" value="UniProtKB-SubCell"/>
</dbReference>
<dbReference type="EMBL" id="JBJKFK010000376">
    <property type="protein sequence ID" value="KAL3317493.1"/>
    <property type="molecule type" value="Genomic_DNA"/>
</dbReference>
<dbReference type="Gene3D" id="6.10.250.370">
    <property type="match status" value="1"/>
</dbReference>
<evidence type="ECO:0000259" key="8">
    <source>
        <dbReference type="PROSITE" id="PS51322"/>
    </source>
</evidence>
<evidence type="ECO:0000256" key="1">
    <source>
        <dbReference type="ARBA" id="ARBA00004177"/>
    </source>
</evidence>
<keyword evidence="3" id="KW-0813">Transport</keyword>
<name>A0ABD2QD75_9PLAT</name>
<dbReference type="GO" id="GO:0015031">
    <property type="term" value="P:protein transport"/>
    <property type="evidence" value="ECO:0007669"/>
    <property type="project" value="UniProtKB-KW"/>
</dbReference>
<feature type="coiled-coil region" evidence="7">
    <location>
        <begin position="270"/>
        <end position="318"/>
    </location>
</feature>
<keyword evidence="4" id="KW-0967">Endosome</keyword>
<dbReference type="InterPro" id="IPR052070">
    <property type="entry name" value="ESCRT-I_UEV_domain"/>
</dbReference>
<dbReference type="InterPro" id="IPR016135">
    <property type="entry name" value="UBQ-conjugating_enzyme/RWD"/>
</dbReference>
<dbReference type="InterPro" id="IPR008883">
    <property type="entry name" value="UEV_N"/>
</dbReference>
<dbReference type="Pfam" id="PF09454">
    <property type="entry name" value="Vps23_core"/>
    <property type="match status" value="1"/>
</dbReference>
<dbReference type="AlphaFoldDB" id="A0ABD2QD75"/>
<dbReference type="Gene3D" id="3.10.110.10">
    <property type="entry name" value="Ubiquitin Conjugating Enzyme"/>
    <property type="match status" value="1"/>
</dbReference>
<organism evidence="9 10">
    <name type="scientific">Cichlidogyrus casuarinus</name>
    <dbReference type="NCBI Taxonomy" id="1844966"/>
    <lineage>
        <taxon>Eukaryota</taxon>
        <taxon>Metazoa</taxon>
        <taxon>Spiralia</taxon>
        <taxon>Lophotrochozoa</taxon>
        <taxon>Platyhelminthes</taxon>
        <taxon>Monogenea</taxon>
        <taxon>Monopisthocotylea</taxon>
        <taxon>Dactylogyridea</taxon>
        <taxon>Ancyrocephalidae</taxon>
        <taxon>Cichlidogyrus</taxon>
    </lineage>
</organism>
<evidence type="ECO:0000256" key="7">
    <source>
        <dbReference type="SAM" id="Coils"/>
    </source>
</evidence>